<dbReference type="Gene3D" id="2.70.70.10">
    <property type="entry name" value="Glucose Permease (Domain IIA)"/>
    <property type="match status" value="1"/>
</dbReference>
<accession>A0A5D8QDL0</accession>
<dbReference type="InterPro" id="IPR050570">
    <property type="entry name" value="Cell_wall_metabolism_enzyme"/>
</dbReference>
<sequence length="234" mass="25850">MHKAPFRGKIRRMGQVSTKNKVAVFLQQLAVSLLILTVLLSLSSIKVSFVDDAIGYVKKGLAYDYTVEDGINGIKYVFSQIPVFRDRIISVFQELGSSDTKKDMIMPIDGPITSEFGMRIHPVFNDLRPHQGIDIAADEGEPVKAVLDGAVEKIDTDNELGTYIVLKHSGNLRTLYAHLSDVTVNVDDKVKQGDIIAKVGMTGITTNPHLHFEVWNGEKAVDPLTMLNQKGKSK</sequence>
<dbReference type="AlphaFoldDB" id="A0A5D8QDL0"/>
<dbReference type="PANTHER" id="PTHR21666:SF289">
    <property type="entry name" value="L-ALA--D-GLU ENDOPEPTIDASE"/>
    <property type="match status" value="1"/>
</dbReference>
<keyword evidence="1" id="KW-0732">Signal</keyword>
<reference evidence="3 4" key="1">
    <citation type="submission" date="2019-08" db="EMBL/GenBank/DDBJ databases">
        <title>Calorimonas adulescens gen. nov., sp. nov., an anaerobic thermophilic bacterium from Sakhalin hot spring.</title>
        <authorList>
            <person name="Khomyakova M.A."/>
            <person name="Merkel A.Y."/>
            <person name="Novikov A."/>
            <person name="Bonch-Osmolovskaya E.A."/>
            <person name="Slobodkin A.I."/>
        </authorList>
    </citation>
    <scope>NUCLEOTIDE SEQUENCE [LARGE SCALE GENOMIC DNA]</scope>
    <source>
        <strain evidence="3 4">A05MB</strain>
    </source>
</reference>
<dbReference type="Proteomes" id="UP000322976">
    <property type="component" value="Unassembled WGS sequence"/>
</dbReference>
<name>A0A5D8QDL0_9THEO</name>
<dbReference type="InterPro" id="IPR011055">
    <property type="entry name" value="Dup_hybrid_motif"/>
</dbReference>
<dbReference type="GO" id="GO:0004222">
    <property type="term" value="F:metalloendopeptidase activity"/>
    <property type="evidence" value="ECO:0007669"/>
    <property type="project" value="TreeGrafter"/>
</dbReference>
<organism evidence="3 4">
    <name type="scientific">Calorimonas adulescens</name>
    <dbReference type="NCBI Taxonomy" id="2606906"/>
    <lineage>
        <taxon>Bacteria</taxon>
        <taxon>Bacillati</taxon>
        <taxon>Bacillota</taxon>
        <taxon>Clostridia</taxon>
        <taxon>Thermoanaerobacterales</taxon>
        <taxon>Thermoanaerobacteraceae</taxon>
        <taxon>Calorimonas</taxon>
    </lineage>
</organism>
<evidence type="ECO:0000313" key="4">
    <source>
        <dbReference type="Proteomes" id="UP000322976"/>
    </source>
</evidence>
<gene>
    <name evidence="3" type="ORF">FWJ32_05630</name>
</gene>
<comment type="caution">
    <text evidence="3">The sequence shown here is derived from an EMBL/GenBank/DDBJ whole genome shotgun (WGS) entry which is preliminary data.</text>
</comment>
<proteinExistence type="predicted"/>
<keyword evidence="4" id="KW-1185">Reference proteome</keyword>
<dbReference type="EMBL" id="VTPS01000007">
    <property type="protein sequence ID" value="TZE82239.1"/>
    <property type="molecule type" value="Genomic_DNA"/>
</dbReference>
<protein>
    <submittedName>
        <fullName evidence="3">M23 family metallopeptidase</fullName>
    </submittedName>
</protein>
<evidence type="ECO:0000313" key="3">
    <source>
        <dbReference type="EMBL" id="TZE82239.1"/>
    </source>
</evidence>
<dbReference type="CDD" id="cd12797">
    <property type="entry name" value="M23_peptidase"/>
    <property type="match status" value="1"/>
</dbReference>
<dbReference type="InterPro" id="IPR016047">
    <property type="entry name" value="M23ase_b-sheet_dom"/>
</dbReference>
<dbReference type="PANTHER" id="PTHR21666">
    <property type="entry name" value="PEPTIDASE-RELATED"/>
    <property type="match status" value="1"/>
</dbReference>
<evidence type="ECO:0000256" key="1">
    <source>
        <dbReference type="ARBA" id="ARBA00022729"/>
    </source>
</evidence>
<dbReference type="RefSeq" id="WP_149544998.1">
    <property type="nucleotide sequence ID" value="NZ_VTPS01000007.1"/>
</dbReference>
<dbReference type="Pfam" id="PF01551">
    <property type="entry name" value="Peptidase_M23"/>
    <property type="match status" value="1"/>
</dbReference>
<feature type="domain" description="M23ase beta-sheet core" evidence="2">
    <location>
        <begin position="129"/>
        <end position="223"/>
    </location>
</feature>
<dbReference type="SUPFAM" id="SSF51261">
    <property type="entry name" value="Duplicated hybrid motif"/>
    <property type="match status" value="1"/>
</dbReference>
<evidence type="ECO:0000259" key="2">
    <source>
        <dbReference type="Pfam" id="PF01551"/>
    </source>
</evidence>